<feature type="region of interest" description="Disordered" evidence="1">
    <location>
        <begin position="250"/>
        <end position="280"/>
    </location>
</feature>
<evidence type="ECO:0000313" key="2">
    <source>
        <dbReference type="EMBL" id="KAG0275326.1"/>
    </source>
</evidence>
<proteinExistence type="predicted"/>
<feature type="compositionally biased region" description="Polar residues" evidence="1">
    <location>
        <begin position="119"/>
        <end position="139"/>
    </location>
</feature>
<protein>
    <submittedName>
        <fullName evidence="2">Uncharacterized protein</fullName>
    </submittedName>
</protein>
<comment type="caution">
    <text evidence="2">The sequence shown here is derived from an EMBL/GenBank/DDBJ whole genome shotgun (WGS) entry which is preliminary data.</text>
</comment>
<feature type="compositionally biased region" description="Low complexity" evidence="1">
    <location>
        <begin position="140"/>
        <end position="187"/>
    </location>
</feature>
<dbReference type="EMBL" id="JAAAIL010000492">
    <property type="protein sequence ID" value="KAG0275326.1"/>
    <property type="molecule type" value="Genomic_DNA"/>
</dbReference>
<sequence length="362" mass="38397">MENNNQLKISTATDMDLDEPMPLMSPNMPLTTIPEFEEDEDEENDDISYESTVQTFSQERKRSIVTITPSEEDAEGYSNQQHSLDGKEGNAWSFSKNNNDTAAATAAADISTSSVVSTNSKMTPGSGRSNRLSINLSFLSPSSPSSVSCSSFTSMSSTSPSTSSSPPSASYSSSSSAMSSPGGAMSPILNPFQWTSDMRQYIMTDIGPQPSNSQVPALRSHMHLVRQRSYSKIGGTGFGGAGLGGGLHSPSSNGGMSPLSPSSSMAKGFGTSLSSSSSPTMVRRSSLQTQALVGQYGNGNGSSLYGGVSTRGNVSLYQQRAGSSSMTDLATIPQDKTFERDLMLMHHHHHQQQQHPAATWSP</sequence>
<evidence type="ECO:0000256" key="1">
    <source>
        <dbReference type="SAM" id="MobiDB-lite"/>
    </source>
</evidence>
<keyword evidence="3" id="KW-1185">Reference proteome</keyword>
<feature type="compositionally biased region" description="Low complexity" evidence="1">
    <location>
        <begin position="100"/>
        <end position="118"/>
    </location>
</feature>
<name>A0AAD4H709_9FUNG</name>
<evidence type="ECO:0000313" key="3">
    <source>
        <dbReference type="Proteomes" id="UP001194580"/>
    </source>
</evidence>
<dbReference type="Proteomes" id="UP001194580">
    <property type="component" value="Unassembled WGS sequence"/>
</dbReference>
<feature type="region of interest" description="Disordered" evidence="1">
    <location>
        <begin position="1"/>
        <end position="190"/>
    </location>
</feature>
<feature type="compositionally biased region" description="Acidic residues" evidence="1">
    <location>
        <begin position="35"/>
        <end position="48"/>
    </location>
</feature>
<organism evidence="2 3">
    <name type="scientific">Linnemannia exigua</name>
    <dbReference type="NCBI Taxonomy" id="604196"/>
    <lineage>
        <taxon>Eukaryota</taxon>
        <taxon>Fungi</taxon>
        <taxon>Fungi incertae sedis</taxon>
        <taxon>Mucoromycota</taxon>
        <taxon>Mortierellomycotina</taxon>
        <taxon>Mortierellomycetes</taxon>
        <taxon>Mortierellales</taxon>
        <taxon>Mortierellaceae</taxon>
        <taxon>Linnemannia</taxon>
    </lineage>
</organism>
<gene>
    <name evidence="2" type="ORF">BGZ95_008917</name>
</gene>
<accession>A0AAD4H709</accession>
<feature type="compositionally biased region" description="Polar residues" evidence="1">
    <location>
        <begin position="1"/>
        <end position="13"/>
    </location>
</feature>
<reference evidence="2" key="1">
    <citation type="journal article" date="2020" name="Fungal Divers.">
        <title>Resolving the Mortierellaceae phylogeny through synthesis of multi-gene phylogenetics and phylogenomics.</title>
        <authorList>
            <person name="Vandepol N."/>
            <person name="Liber J."/>
            <person name="Desiro A."/>
            <person name="Na H."/>
            <person name="Kennedy M."/>
            <person name="Barry K."/>
            <person name="Grigoriev I.V."/>
            <person name="Miller A.N."/>
            <person name="O'Donnell K."/>
            <person name="Stajich J.E."/>
            <person name="Bonito G."/>
        </authorList>
    </citation>
    <scope>NUCLEOTIDE SEQUENCE</scope>
    <source>
        <strain evidence="2">NRRL 28262</strain>
    </source>
</reference>
<dbReference type="AlphaFoldDB" id="A0AAD4H709"/>